<dbReference type="Proteomes" id="UP000077002">
    <property type="component" value="Unassembled WGS sequence"/>
</dbReference>
<dbReference type="Gene3D" id="3.40.50.1820">
    <property type="entry name" value="alpha/beta hydrolase"/>
    <property type="match status" value="1"/>
</dbReference>
<accession>A0A177F4W7</accession>
<proteinExistence type="predicted"/>
<dbReference type="GeneID" id="34601658"/>
<evidence type="ECO:0000256" key="1">
    <source>
        <dbReference type="ARBA" id="ARBA00022801"/>
    </source>
</evidence>
<evidence type="ECO:0000259" key="2">
    <source>
        <dbReference type="Pfam" id="PF07859"/>
    </source>
</evidence>
<dbReference type="InterPro" id="IPR050300">
    <property type="entry name" value="GDXG_lipolytic_enzyme"/>
</dbReference>
<dbReference type="AlphaFoldDB" id="A0A177F4W7"/>
<dbReference type="PANTHER" id="PTHR48081:SF8">
    <property type="entry name" value="ALPHA_BETA HYDROLASE FOLD-3 DOMAIN-CONTAINING PROTEIN-RELATED"/>
    <property type="match status" value="1"/>
</dbReference>
<dbReference type="OrthoDB" id="408631at2759"/>
<dbReference type="PANTHER" id="PTHR48081">
    <property type="entry name" value="AB HYDROLASE SUPERFAMILY PROTEIN C4A8.06C"/>
    <property type="match status" value="1"/>
</dbReference>
<sequence>MQAYPEYQGPNPEWEQLCRTTEIPRFNPDLTPLEIRYAANTRRAKAAQTNLHLSGLREKITHQDHAITTRDSQNIIGRLYFPKSQPSSASPLPVYLYFHGGGHLNGNIESEDATCYGIVANTNIAVLHVNYRHTPEFTHPTQVNDAVDGFEWLVSNAERLGLDNTKIVVGGFSAGAMLTAWVVYHQVQRTRRADPTSSLAGRIKGQVLGTPWLIHPDNHPAYKSSTPDPNFSYIQNIDAPVLPWAALKLFTECLKAEDPTDRSLNVPFASDEELRGTPKSSVIAAGMDILRDEALYFAKRLQDLG</sequence>
<keyword evidence="1" id="KW-0378">Hydrolase</keyword>
<evidence type="ECO:0000313" key="4">
    <source>
        <dbReference type="Proteomes" id="UP000077002"/>
    </source>
</evidence>
<dbReference type="InterPro" id="IPR013094">
    <property type="entry name" value="AB_hydrolase_3"/>
</dbReference>
<evidence type="ECO:0000313" key="3">
    <source>
        <dbReference type="EMBL" id="OAG39295.1"/>
    </source>
</evidence>
<reference evidence="3 4" key="1">
    <citation type="submission" date="2016-03" db="EMBL/GenBank/DDBJ databases">
        <title>Draft genome sequence of the Fonsecaea monophora CBS 269.37.</title>
        <authorList>
            <person name="Bombassaro A."/>
            <person name="Vinicius W.A."/>
            <person name="De Hoog S."/>
            <person name="Sun J."/>
            <person name="Souza E.M."/>
            <person name="Raittz R.T."/>
            <person name="Costa F."/>
            <person name="Leao A.C."/>
            <person name="Tadra-Sfeir M.Z."/>
            <person name="Baura V."/>
            <person name="Balsanelli E."/>
            <person name="Pedrosa F.O."/>
            <person name="Moreno L.F."/>
            <person name="Steffens M.B."/>
            <person name="Xi L."/>
            <person name="Bocca A.L."/>
            <person name="Felipe M.S."/>
            <person name="Teixeira M."/>
            <person name="Telles Filho F.Q."/>
            <person name="Azevedo C.M."/>
            <person name="Gomes R."/>
            <person name="Vicente V.A."/>
        </authorList>
    </citation>
    <scope>NUCLEOTIDE SEQUENCE [LARGE SCALE GENOMIC DNA]</scope>
    <source>
        <strain evidence="3 4">CBS 269.37</strain>
    </source>
</reference>
<protein>
    <recommendedName>
        <fullName evidence="2">Alpha/beta hydrolase fold-3 domain-containing protein</fullName>
    </recommendedName>
</protein>
<dbReference type="SUPFAM" id="SSF53474">
    <property type="entry name" value="alpha/beta-Hydrolases"/>
    <property type="match status" value="1"/>
</dbReference>
<keyword evidence="4" id="KW-1185">Reference proteome</keyword>
<gene>
    <name evidence="3" type="ORF">AYO21_06499</name>
</gene>
<feature type="domain" description="Alpha/beta hydrolase fold-3" evidence="2">
    <location>
        <begin position="96"/>
        <end position="304"/>
    </location>
</feature>
<dbReference type="Pfam" id="PF07859">
    <property type="entry name" value="Abhydrolase_3"/>
    <property type="match status" value="1"/>
</dbReference>
<organism evidence="3 4">
    <name type="scientific">Fonsecaea monophora</name>
    <dbReference type="NCBI Taxonomy" id="254056"/>
    <lineage>
        <taxon>Eukaryota</taxon>
        <taxon>Fungi</taxon>
        <taxon>Dikarya</taxon>
        <taxon>Ascomycota</taxon>
        <taxon>Pezizomycotina</taxon>
        <taxon>Eurotiomycetes</taxon>
        <taxon>Chaetothyriomycetidae</taxon>
        <taxon>Chaetothyriales</taxon>
        <taxon>Herpotrichiellaceae</taxon>
        <taxon>Fonsecaea</taxon>
    </lineage>
</organism>
<dbReference type="InterPro" id="IPR029058">
    <property type="entry name" value="AB_hydrolase_fold"/>
</dbReference>
<dbReference type="GO" id="GO:0016787">
    <property type="term" value="F:hydrolase activity"/>
    <property type="evidence" value="ECO:0007669"/>
    <property type="project" value="UniProtKB-KW"/>
</dbReference>
<comment type="caution">
    <text evidence="3">The sequence shown here is derived from an EMBL/GenBank/DDBJ whole genome shotgun (WGS) entry which is preliminary data.</text>
</comment>
<dbReference type="EMBL" id="LVKK01000045">
    <property type="protein sequence ID" value="OAG39295.1"/>
    <property type="molecule type" value="Genomic_DNA"/>
</dbReference>
<name>A0A177F4W7_9EURO</name>
<dbReference type="RefSeq" id="XP_022511247.1">
    <property type="nucleotide sequence ID" value="XM_022656459.1"/>
</dbReference>